<protein>
    <submittedName>
        <fullName evidence="2">Uncharacterized protein</fullName>
    </submittedName>
</protein>
<evidence type="ECO:0000313" key="2">
    <source>
        <dbReference type="EMBL" id="KAF2014224.1"/>
    </source>
</evidence>
<dbReference type="AlphaFoldDB" id="A0A6A5XPE8"/>
<proteinExistence type="predicted"/>
<dbReference type="EMBL" id="ML978070">
    <property type="protein sequence ID" value="KAF2014224.1"/>
    <property type="molecule type" value="Genomic_DNA"/>
</dbReference>
<accession>A0A6A5XPE8</accession>
<reference evidence="2" key="1">
    <citation type="journal article" date="2020" name="Stud. Mycol.">
        <title>101 Dothideomycetes genomes: a test case for predicting lifestyles and emergence of pathogens.</title>
        <authorList>
            <person name="Haridas S."/>
            <person name="Albert R."/>
            <person name="Binder M."/>
            <person name="Bloem J."/>
            <person name="Labutti K."/>
            <person name="Salamov A."/>
            <person name="Andreopoulos B."/>
            <person name="Baker S."/>
            <person name="Barry K."/>
            <person name="Bills G."/>
            <person name="Bluhm B."/>
            <person name="Cannon C."/>
            <person name="Castanera R."/>
            <person name="Culley D."/>
            <person name="Daum C."/>
            <person name="Ezra D."/>
            <person name="Gonzalez J."/>
            <person name="Henrissat B."/>
            <person name="Kuo A."/>
            <person name="Liang C."/>
            <person name="Lipzen A."/>
            <person name="Lutzoni F."/>
            <person name="Magnuson J."/>
            <person name="Mondo S."/>
            <person name="Nolan M."/>
            <person name="Ohm R."/>
            <person name="Pangilinan J."/>
            <person name="Park H.-J."/>
            <person name="Ramirez L."/>
            <person name="Alfaro M."/>
            <person name="Sun H."/>
            <person name="Tritt A."/>
            <person name="Yoshinaga Y."/>
            <person name="Zwiers L.-H."/>
            <person name="Turgeon B."/>
            <person name="Goodwin S."/>
            <person name="Spatafora J."/>
            <person name="Crous P."/>
            <person name="Grigoriev I."/>
        </authorList>
    </citation>
    <scope>NUCLEOTIDE SEQUENCE</scope>
    <source>
        <strain evidence="2">CBS 175.79</strain>
    </source>
</reference>
<sequence length="214" mass="24004">MSANTSEEAADYDMAKNHLEAALDIYTKHGHDSNEAFRRIVKVLGDLTRSADTSASNEPPPKTSEKAAAEAKDNIAHDKDPYSDFVLALHDADDCILHRRWDRPLRPGKKLNFACDCRRKFYSIPAPQLREGVAVTGDGENLSVERQTRDDIEGRVNEDMQEGHEGGSSWPSKRMKMTKERVACVWCMARCIYGVPNLSLHVDSTLQGIQVYLQ</sequence>
<gene>
    <name evidence="2" type="ORF">BU24DRAFT_463032</name>
</gene>
<name>A0A6A5XPE8_9PLEO</name>
<feature type="region of interest" description="Disordered" evidence="1">
    <location>
        <begin position="50"/>
        <end position="70"/>
    </location>
</feature>
<keyword evidence="3" id="KW-1185">Reference proteome</keyword>
<dbReference type="Proteomes" id="UP000799778">
    <property type="component" value="Unassembled WGS sequence"/>
</dbReference>
<evidence type="ECO:0000313" key="3">
    <source>
        <dbReference type="Proteomes" id="UP000799778"/>
    </source>
</evidence>
<organism evidence="2 3">
    <name type="scientific">Aaosphaeria arxii CBS 175.79</name>
    <dbReference type="NCBI Taxonomy" id="1450172"/>
    <lineage>
        <taxon>Eukaryota</taxon>
        <taxon>Fungi</taxon>
        <taxon>Dikarya</taxon>
        <taxon>Ascomycota</taxon>
        <taxon>Pezizomycotina</taxon>
        <taxon>Dothideomycetes</taxon>
        <taxon>Pleosporomycetidae</taxon>
        <taxon>Pleosporales</taxon>
        <taxon>Pleosporales incertae sedis</taxon>
        <taxon>Aaosphaeria</taxon>
    </lineage>
</organism>
<dbReference type="GeneID" id="54289470"/>
<dbReference type="RefSeq" id="XP_033382563.1">
    <property type="nucleotide sequence ID" value="XM_033532073.1"/>
</dbReference>
<evidence type="ECO:0000256" key="1">
    <source>
        <dbReference type="SAM" id="MobiDB-lite"/>
    </source>
</evidence>